<comment type="caution">
    <text evidence="1">The sequence shown here is derived from an EMBL/GenBank/DDBJ whole genome shotgun (WGS) entry which is preliminary data.</text>
</comment>
<organism evidence="1 2">
    <name type="scientific">Arctium lappa</name>
    <name type="common">Greater burdock</name>
    <name type="synonym">Lappa major</name>
    <dbReference type="NCBI Taxonomy" id="4217"/>
    <lineage>
        <taxon>Eukaryota</taxon>
        <taxon>Viridiplantae</taxon>
        <taxon>Streptophyta</taxon>
        <taxon>Embryophyta</taxon>
        <taxon>Tracheophyta</taxon>
        <taxon>Spermatophyta</taxon>
        <taxon>Magnoliopsida</taxon>
        <taxon>eudicotyledons</taxon>
        <taxon>Gunneridae</taxon>
        <taxon>Pentapetalae</taxon>
        <taxon>asterids</taxon>
        <taxon>campanulids</taxon>
        <taxon>Asterales</taxon>
        <taxon>Asteraceae</taxon>
        <taxon>Carduoideae</taxon>
        <taxon>Cardueae</taxon>
        <taxon>Arctiinae</taxon>
        <taxon>Arctium</taxon>
    </lineage>
</organism>
<evidence type="ECO:0000313" key="2">
    <source>
        <dbReference type="Proteomes" id="UP001055879"/>
    </source>
</evidence>
<accession>A0ACB8XDN7</accession>
<proteinExistence type="predicted"/>
<name>A0ACB8XDN7_ARCLA</name>
<protein>
    <submittedName>
        <fullName evidence="1">Uncharacterized protein</fullName>
    </submittedName>
</protein>
<dbReference type="Proteomes" id="UP001055879">
    <property type="component" value="Linkage Group LG18"/>
</dbReference>
<gene>
    <name evidence="1" type="ORF">L6452_43520</name>
</gene>
<evidence type="ECO:0000313" key="1">
    <source>
        <dbReference type="EMBL" id="KAI3664908.1"/>
    </source>
</evidence>
<reference evidence="1 2" key="2">
    <citation type="journal article" date="2022" name="Mol. Ecol. Resour.">
        <title>The genomes of chicory, endive, great burdock and yacon provide insights into Asteraceae paleo-polyploidization history and plant inulin production.</title>
        <authorList>
            <person name="Fan W."/>
            <person name="Wang S."/>
            <person name="Wang H."/>
            <person name="Wang A."/>
            <person name="Jiang F."/>
            <person name="Liu H."/>
            <person name="Zhao H."/>
            <person name="Xu D."/>
            <person name="Zhang Y."/>
        </authorList>
    </citation>
    <scope>NUCLEOTIDE SEQUENCE [LARGE SCALE GENOMIC DNA]</scope>
    <source>
        <strain evidence="2">cv. Niubang</strain>
    </source>
</reference>
<dbReference type="EMBL" id="CM042064">
    <property type="protein sequence ID" value="KAI3664908.1"/>
    <property type="molecule type" value="Genomic_DNA"/>
</dbReference>
<sequence length="170" mass="19566">MRIDNSESISHVPVRDSKLTRLLRDSFGGTTRTSLVITIGPSPHHRGETSSTVIFGQKAMEVENMWEIKEEFGYKSLANKLYVQVESLIAEHERQQKAYQDEVDKIGLEAKKQISKAEKRHSDTLEKERLKYQIDCLESIKKLEAQLAVNQEKQGDGRVKVIWKDLDRNL</sequence>
<keyword evidence="2" id="KW-1185">Reference proteome</keyword>
<reference evidence="2" key="1">
    <citation type="journal article" date="2022" name="Mol. Ecol. Resour.">
        <title>The genomes of chicory, endive, great burdock and yacon provide insights into Asteraceae palaeo-polyploidization history and plant inulin production.</title>
        <authorList>
            <person name="Fan W."/>
            <person name="Wang S."/>
            <person name="Wang H."/>
            <person name="Wang A."/>
            <person name="Jiang F."/>
            <person name="Liu H."/>
            <person name="Zhao H."/>
            <person name="Xu D."/>
            <person name="Zhang Y."/>
        </authorList>
    </citation>
    <scope>NUCLEOTIDE SEQUENCE [LARGE SCALE GENOMIC DNA]</scope>
    <source>
        <strain evidence="2">cv. Niubang</strain>
    </source>
</reference>